<dbReference type="PANTHER" id="PTHR43436:SF1">
    <property type="entry name" value="TRANSCRIPTIONAL REGULATORY PROTEIN"/>
    <property type="match status" value="1"/>
</dbReference>
<dbReference type="AlphaFoldDB" id="A0A6I1EMD2"/>
<dbReference type="GO" id="GO:0003700">
    <property type="term" value="F:DNA-binding transcription factor activity"/>
    <property type="evidence" value="ECO:0007669"/>
    <property type="project" value="InterPro"/>
</dbReference>
<dbReference type="Pfam" id="PF12833">
    <property type="entry name" value="HTH_18"/>
    <property type="match status" value="1"/>
</dbReference>
<dbReference type="InterPro" id="IPR018060">
    <property type="entry name" value="HTH_AraC"/>
</dbReference>
<dbReference type="Gene3D" id="1.10.10.60">
    <property type="entry name" value="Homeodomain-like"/>
    <property type="match status" value="1"/>
</dbReference>
<gene>
    <name evidence="4" type="ORF">GBM95_04050</name>
</gene>
<reference evidence="4 5" key="1">
    <citation type="submission" date="2019-10" db="EMBL/GenBank/DDBJ databases">
        <title>Genome diversity of Sutterella seckii.</title>
        <authorList>
            <person name="Chaplin A.V."/>
            <person name="Sokolova S.R."/>
            <person name="Mosin K.A."/>
            <person name="Ivanova E.L."/>
            <person name="Kochetkova T.O."/>
            <person name="Goltsov A.Y."/>
            <person name="Trofimov D.Y."/>
            <person name="Efimov B.A."/>
        </authorList>
    </citation>
    <scope>NUCLEOTIDE SEQUENCE [LARGE SCALE GENOMIC DNA]</scope>
    <source>
        <strain evidence="4 5">ASD393</strain>
    </source>
</reference>
<dbReference type="Proteomes" id="UP000430564">
    <property type="component" value="Unassembled WGS sequence"/>
</dbReference>
<evidence type="ECO:0000256" key="2">
    <source>
        <dbReference type="ARBA" id="ARBA00023163"/>
    </source>
</evidence>
<dbReference type="PROSITE" id="PS01124">
    <property type="entry name" value="HTH_ARAC_FAMILY_2"/>
    <property type="match status" value="1"/>
</dbReference>
<dbReference type="GO" id="GO:0043565">
    <property type="term" value="F:sequence-specific DNA binding"/>
    <property type="evidence" value="ECO:0007669"/>
    <property type="project" value="InterPro"/>
</dbReference>
<dbReference type="InterPro" id="IPR009057">
    <property type="entry name" value="Homeodomain-like_sf"/>
</dbReference>
<evidence type="ECO:0000259" key="3">
    <source>
        <dbReference type="PROSITE" id="PS01124"/>
    </source>
</evidence>
<accession>A0A6I1EMD2</accession>
<protein>
    <submittedName>
        <fullName evidence="4">AraC family transcriptional regulator</fullName>
    </submittedName>
</protein>
<dbReference type="InterPro" id="IPR009594">
    <property type="entry name" value="Tscrpt_reg_HTH_AraC_N"/>
</dbReference>
<dbReference type="SUPFAM" id="SSF46689">
    <property type="entry name" value="Homeodomain-like"/>
    <property type="match status" value="2"/>
</dbReference>
<dbReference type="SMART" id="SM00342">
    <property type="entry name" value="HTH_ARAC"/>
    <property type="match status" value="1"/>
</dbReference>
<dbReference type="PANTHER" id="PTHR43436">
    <property type="entry name" value="ARAC-FAMILY TRANSCRIPTIONAL REGULATOR"/>
    <property type="match status" value="1"/>
</dbReference>
<evidence type="ECO:0000313" key="4">
    <source>
        <dbReference type="EMBL" id="KAB7661766.1"/>
    </source>
</evidence>
<keyword evidence="1" id="KW-0805">Transcription regulation</keyword>
<proteinExistence type="predicted"/>
<name>A0A6I1EMD2_9BURK</name>
<feature type="domain" description="HTH araC/xylS-type" evidence="3">
    <location>
        <begin position="209"/>
        <end position="307"/>
    </location>
</feature>
<comment type="caution">
    <text evidence="4">The sequence shown here is derived from an EMBL/GenBank/DDBJ whole genome shotgun (WGS) entry which is preliminary data.</text>
</comment>
<organism evidence="4 5">
    <name type="scientific">Sutterella seckii</name>
    <dbReference type="NCBI Taxonomy" id="1944635"/>
    <lineage>
        <taxon>Bacteria</taxon>
        <taxon>Pseudomonadati</taxon>
        <taxon>Pseudomonadota</taxon>
        <taxon>Betaproteobacteria</taxon>
        <taxon>Burkholderiales</taxon>
        <taxon>Sutterellaceae</taxon>
        <taxon>Sutterella</taxon>
    </lineage>
</organism>
<dbReference type="OrthoDB" id="34150at2"/>
<dbReference type="Pfam" id="PF06719">
    <property type="entry name" value="AraC_N"/>
    <property type="match status" value="1"/>
</dbReference>
<evidence type="ECO:0000256" key="1">
    <source>
        <dbReference type="ARBA" id="ARBA00023015"/>
    </source>
</evidence>
<evidence type="ECO:0000313" key="5">
    <source>
        <dbReference type="Proteomes" id="UP000430564"/>
    </source>
</evidence>
<keyword evidence="2" id="KW-0804">Transcription</keyword>
<sequence length="316" mass="34638">MEKDIMTESRTQSILEELAREAAARLPHPGALKIQVSGLKIIRREESNRLIDCVSSTSVGFIVQGRKAARMLGANLAYGAGSAIVTSVELPDSFEAIGAARENPFFGIVLDLEEDVMTTVLARLRDRPVPECMFGSGGIQGSRAATVFPATEQMLDALLRLLRLADEGAGAAFMAPLVKEELYFRLLMSPAAGAFRALFSSGTPESRIREAAAWMRANYRRDFDVADTASRFGMSAATFYRYFREILGASPRQYVKTLRLYEAKRLMMDEGMDAAAAAFEVGYESAAYFSREYKRAFGLPPRAHVEACRAQAADAA</sequence>
<dbReference type="EMBL" id="WEHX01000015">
    <property type="protein sequence ID" value="KAB7661766.1"/>
    <property type="molecule type" value="Genomic_DNA"/>
</dbReference>